<dbReference type="Pfam" id="PF08719">
    <property type="entry name" value="NADAR"/>
    <property type="match status" value="1"/>
</dbReference>
<sequence length="167" mass="19411">MFAHDLTKENAVRFSRFDPESLFSTVSAHPLELEAEVWPSAEHYFQAQLAGSDSWREKIKAAPTPAQAYKLGCVWYKRKVRGWKNLRRVMMTRALYTKVQMYPAVRDALLSTGDETILETSLYDHYWGIGRDQRGDNMLGKVWMDIRRKLRETEGEPERQAGVQDAR</sequence>
<dbReference type="OrthoDB" id="9793111at2"/>
<comment type="catalytic activity">
    <reaction evidence="1">
        <text>5-amino-6-(5-phospho-D-ribosylamino)uracil + H2O = 5,6-diaminouracil + D-ribose 5-phosphate</text>
        <dbReference type="Rhea" id="RHEA:55020"/>
        <dbReference type="ChEBI" id="CHEBI:15377"/>
        <dbReference type="ChEBI" id="CHEBI:46252"/>
        <dbReference type="ChEBI" id="CHEBI:58453"/>
        <dbReference type="ChEBI" id="CHEBI:78346"/>
    </reaction>
</comment>
<evidence type="ECO:0000259" key="3">
    <source>
        <dbReference type="Pfam" id="PF08719"/>
    </source>
</evidence>
<dbReference type="STRING" id="377629.TERTU_3943"/>
<accession>C5BTM3</accession>
<evidence type="ECO:0000256" key="1">
    <source>
        <dbReference type="ARBA" id="ARBA00000022"/>
    </source>
</evidence>
<proteinExistence type="predicted"/>
<dbReference type="RefSeq" id="WP_015817112.1">
    <property type="nucleotide sequence ID" value="NC_012997.1"/>
</dbReference>
<dbReference type="Gene3D" id="1.10.357.40">
    <property type="entry name" value="YbiA-like"/>
    <property type="match status" value="1"/>
</dbReference>
<dbReference type="InterPro" id="IPR012816">
    <property type="entry name" value="NADAR"/>
</dbReference>
<evidence type="ECO:0000313" key="5">
    <source>
        <dbReference type="Proteomes" id="UP000009080"/>
    </source>
</evidence>
<dbReference type="eggNOG" id="COG3236">
    <property type="taxonomic scope" value="Bacteria"/>
</dbReference>
<feature type="domain" description="NADAR" evidence="3">
    <location>
        <begin position="9"/>
        <end position="151"/>
    </location>
</feature>
<dbReference type="AlphaFoldDB" id="C5BTM3"/>
<dbReference type="HOGENOM" id="CLU_084247_3_1_6"/>
<dbReference type="CDD" id="cd15457">
    <property type="entry name" value="NADAR"/>
    <property type="match status" value="1"/>
</dbReference>
<organism evidence="4 5">
    <name type="scientific">Teredinibacter turnerae (strain ATCC 39867 / T7901)</name>
    <dbReference type="NCBI Taxonomy" id="377629"/>
    <lineage>
        <taxon>Bacteria</taxon>
        <taxon>Pseudomonadati</taxon>
        <taxon>Pseudomonadota</taxon>
        <taxon>Gammaproteobacteria</taxon>
        <taxon>Cellvibrionales</taxon>
        <taxon>Cellvibrionaceae</taxon>
        <taxon>Teredinibacter</taxon>
    </lineage>
</organism>
<dbReference type="EMBL" id="CP001614">
    <property type="protein sequence ID" value="ACR11000.1"/>
    <property type="molecule type" value="Genomic_DNA"/>
</dbReference>
<dbReference type="Proteomes" id="UP000009080">
    <property type="component" value="Chromosome"/>
</dbReference>
<evidence type="ECO:0000256" key="2">
    <source>
        <dbReference type="ARBA" id="ARBA00000751"/>
    </source>
</evidence>
<dbReference type="InterPro" id="IPR037238">
    <property type="entry name" value="YbiA-like_sf"/>
</dbReference>
<evidence type="ECO:0000313" key="4">
    <source>
        <dbReference type="EMBL" id="ACR11000.1"/>
    </source>
</evidence>
<dbReference type="SUPFAM" id="SSF143990">
    <property type="entry name" value="YbiA-like"/>
    <property type="match status" value="1"/>
</dbReference>
<gene>
    <name evidence="4" type="ordered locus">TERTU_3943</name>
</gene>
<name>C5BTM3_TERTT</name>
<dbReference type="KEGG" id="ttu:TERTU_3943"/>
<dbReference type="NCBIfam" id="TIGR02464">
    <property type="entry name" value="ribofla_fusion"/>
    <property type="match status" value="1"/>
</dbReference>
<keyword evidence="5" id="KW-1185">Reference proteome</keyword>
<reference evidence="4 5" key="1">
    <citation type="journal article" date="2009" name="PLoS ONE">
        <title>The complete genome of Teredinibacter turnerae T7901: an intracellular endosymbiont of marine wood-boring bivalves (shipworms).</title>
        <authorList>
            <person name="Yang J.C."/>
            <person name="Madupu R."/>
            <person name="Durkin A.S."/>
            <person name="Ekborg N.A."/>
            <person name="Pedamallu C.S."/>
            <person name="Hostetler J.B."/>
            <person name="Radune D."/>
            <person name="Toms B.S."/>
            <person name="Henrissat B."/>
            <person name="Coutinho P.M."/>
            <person name="Schwarz S."/>
            <person name="Field L."/>
            <person name="Trindade-Silva A.E."/>
            <person name="Soares C.A.G."/>
            <person name="Elshahawi S."/>
            <person name="Hanora A."/>
            <person name="Schmidt E.W."/>
            <person name="Haygood M.G."/>
            <person name="Posfai J."/>
            <person name="Benner J."/>
            <person name="Madinger C."/>
            <person name="Nove J."/>
            <person name="Anton B."/>
            <person name="Chaudhary K."/>
            <person name="Foster J."/>
            <person name="Holman A."/>
            <person name="Kumar S."/>
            <person name="Lessard P.A."/>
            <person name="Luyten Y.A."/>
            <person name="Slatko B."/>
            <person name="Wood N."/>
            <person name="Wu B."/>
            <person name="Teplitski M."/>
            <person name="Mougous J.D."/>
            <person name="Ward N."/>
            <person name="Eisen J.A."/>
            <person name="Badger J.H."/>
            <person name="Distel D.L."/>
        </authorList>
    </citation>
    <scope>NUCLEOTIDE SEQUENCE [LARGE SCALE GENOMIC DNA]</scope>
    <source>
        <strain evidence="5">ATCC 39867 / T7901</strain>
    </source>
</reference>
<comment type="catalytic activity">
    <reaction evidence="2">
        <text>2,5-diamino-6-hydroxy-4-(5-phosphoribosylamino)-pyrimidine + H2O = 2,5,6-triamino-4-hydroxypyrimidine + D-ribose 5-phosphate</text>
        <dbReference type="Rhea" id="RHEA:23436"/>
        <dbReference type="ChEBI" id="CHEBI:15377"/>
        <dbReference type="ChEBI" id="CHEBI:58614"/>
        <dbReference type="ChEBI" id="CHEBI:78346"/>
        <dbReference type="ChEBI" id="CHEBI:137796"/>
    </reaction>
</comment>
<protein>
    <recommendedName>
        <fullName evidence="3">NADAR domain-containing protein</fullName>
    </recommendedName>
</protein>